<dbReference type="EMBL" id="JAUSUV010000022">
    <property type="protein sequence ID" value="MDQ0418933.1"/>
    <property type="molecule type" value="Genomic_DNA"/>
</dbReference>
<reference evidence="1 2" key="1">
    <citation type="submission" date="2023-07" db="EMBL/GenBank/DDBJ databases">
        <title>Genomic Encyclopedia of Type Strains, Phase IV (KMG-IV): sequencing the most valuable type-strain genomes for metagenomic binning, comparative biology and taxonomic classification.</title>
        <authorList>
            <person name="Goeker M."/>
        </authorList>
    </citation>
    <scope>NUCLEOTIDE SEQUENCE [LARGE SCALE GENOMIC DNA]</scope>
    <source>
        <strain evidence="1 2">DSM 46876</strain>
    </source>
</reference>
<accession>A0AAJ1WUC1</accession>
<comment type="caution">
    <text evidence="1">The sequence shown here is derived from an EMBL/GenBank/DDBJ whole genome shotgun (WGS) entry which is preliminary data.</text>
</comment>
<keyword evidence="2" id="KW-1185">Reference proteome</keyword>
<protein>
    <submittedName>
        <fullName evidence="1">Uncharacterized protein</fullName>
    </submittedName>
</protein>
<sequence length="161" mass="18977">MIKTLYELDPNLFPEFEECKKINGESFDLYSLAGVKLDIEQMLLAGRILFPEFDEVDNMVFKNRIGLRDQVDHWREQGLSNWQIEAMLNHKHVHMSYVQGSVDADEHWLELGKLLKMCYEFSLSRLYPNKNFIVDLSEDDGPGDYVITFYQPEREKGHLEK</sequence>
<organism evidence="1 2">
    <name type="scientific">Croceifilum oryzae</name>
    <dbReference type="NCBI Taxonomy" id="1553429"/>
    <lineage>
        <taxon>Bacteria</taxon>
        <taxon>Bacillati</taxon>
        <taxon>Bacillota</taxon>
        <taxon>Bacilli</taxon>
        <taxon>Bacillales</taxon>
        <taxon>Thermoactinomycetaceae</taxon>
        <taxon>Croceifilum</taxon>
    </lineage>
</organism>
<dbReference type="RefSeq" id="WP_307254943.1">
    <property type="nucleotide sequence ID" value="NZ_JAUSUV010000022.1"/>
</dbReference>
<evidence type="ECO:0000313" key="2">
    <source>
        <dbReference type="Proteomes" id="UP001238450"/>
    </source>
</evidence>
<dbReference type="Proteomes" id="UP001238450">
    <property type="component" value="Unassembled WGS sequence"/>
</dbReference>
<proteinExistence type="predicted"/>
<evidence type="ECO:0000313" key="1">
    <source>
        <dbReference type="EMBL" id="MDQ0418933.1"/>
    </source>
</evidence>
<gene>
    <name evidence="1" type="ORF">J2Z48_003138</name>
</gene>
<dbReference type="AlphaFoldDB" id="A0AAJ1WUC1"/>
<name>A0AAJ1WUC1_9BACL</name>